<dbReference type="GO" id="GO:0016846">
    <property type="term" value="F:carbon-sulfur lyase activity"/>
    <property type="evidence" value="ECO:0007669"/>
    <property type="project" value="InterPro"/>
</dbReference>
<comment type="similarity">
    <text evidence="1">Belongs to the Gfa family.</text>
</comment>
<dbReference type="PANTHER" id="PTHR33337:SF40">
    <property type="entry name" value="CENP-V_GFA DOMAIN-CONTAINING PROTEIN-RELATED"/>
    <property type="match status" value="1"/>
</dbReference>
<dbReference type="AlphaFoldDB" id="A0A6J4H7S3"/>
<evidence type="ECO:0000256" key="1">
    <source>
        <dbReference type="ARBA" id="ARBA00005495"/>
    </source>
</evidence>
<dbReference type="EMBL" id="CADCTH010000043">
    <property type="protein sequence ID" value="CAA9215692.1"/>
    <property type="molecule type" value="Genomic_DNA"/>
</dbReference>
<keyword evidence="4" id="KW-0456">Lyase</keyword>
<evidence type="ECO:0000256" key="5">
    <source>
        <dbReference type="SAM" id="MobiDB-lite"/>
    </source>
</evidence>
<name>A0A6J4H7S3_9PSEU</name>
<dbReference type="InterPro" id="IPR006913">
    <property type="entry name" value="CENP-V/GFA"/>
</dbReference>
<keyword evidence="2" id="KW-0479">Metal-binding</keyword>
<organism evidence="7">
    <name type="scientific">uncultured Actinomycetospora sp</name>
    <dbReference type="NCBI Taxonomy" id="1135996"/>
    <lineage>
        <taxon>Bacteria</taxon>
        <taxon>Bacillati</taxon>
        <taxon>Actinomycetota</taxon>
        <taxon>Actinomycetes</taxon>
        <taxon>Pseudonocardiales</taxon>
        <taxon>Pseudonocardiaceae</taxon>
        <taxon>Actinomycetospora</taxon>
        <taxon>environmental samples</taxon>
    </lineage>
</organism>
<evidence type="ECO:0000256" key="2">
    <source>
        <dbReference type="ARBA" id="ARBA00022723"/>
    </source>
</evidence>
<dbReference type="SUPFAM" id="SSF51316">
    <property type="entry name" value="Mss4-like"/>
    <property type="match status" value="1"/>
</dbReference>
<reference evidence="7" key="1">
    <citation type="submission" date="2020-02" db="EMBL/GenBank/DDBJ databases">
        <authorList>
            <person name="Meier V. D."/>
        </authorList>
    </citation>
    <scope>NUCLEOTIDE SEQUENCE</scope>
    <source>
        <strain evidence="7">AVDCRST_MAG54</strain>
    </source>
</reference>
<proteinExistence type="inferred from homology"/>
<evidence type="ECO:0000256" key="4">
    <source>
        <dbReference type="ARBA" id="ARBA00023239"/>
    </source>
</evidence>
<feature type="domain" description="CENP-V/GFA" evidence="6">
    <location>
        <begin position="2"/>
        <end position="115"/>
    </location>
</feature>
<dbReference type="InterPro" id="IPR011057">
    <property type="entry name" value="Mss4-like_sf"/>
</dbReference>
<gene>
    <name evidence="7" type="ORF">AVDCRST_MAG54-324</name>
</gene>
<evidence type="ECO:0000313" key="7">
    <source>
        <dbReference type="EMBL" id="CAA9215692.1"/>
    </source>
</evidence>
<dbReference type="GO" id="GO:0046872">
    <property type="term" value="F:metal ion binding"/>
    <property type="evidence" value="ECO:0007669"/>
    <property type="project" value="UniProtKB-KW"/>
</dbReference>
<protein>
    <submittedName>
        <fullName evidence="7">Gfa-like protein</fullName>
    </submittedName>
</protein>
<feature type="region of interest" description="Disordered" evidence="5">
    <location>
        <begin position="113"/>
        <end position="139"/>
    </location>
</feature>
<evidence type="ECO:0000259" key="6">
    <source>
        <dbReference type="PROSITE" id="PS51891"/>
    </source>
</evidence>
<accession>A0A6J4H7S3</accession>
<dbReference type="PROSITE" id="PS51891">
    <property type="entry name" value="CENP_V_GFA"/>
    <property type="match status" value="1"/>
</dbReference>
<sequence>MSTGRCLCGAVTYEVAGPLRQVIVCHCVDCRHWHGRGAAMTCAHRDRVTIRGEESLRWYCTPDGPERGFCARCGSSLFWVAPRRPTISIPAGTLDDQRRLRAVAHIFCEQEEPYDRDHPDGLARFPRGAPPEVAAPPAD</sequence>
<keyword evidence="3" id="KW-0862">Zinc</keyword>
<dbReference type="Gene3D" id="3.90.1590.10">
    <property type="entry name" value="glutathione-dependent formaldehyde- activating enzyme (gfa)"/>
    <property type="match status" value="1"/>
</dbReference>
<dbReference type="PANTHER" id="PTHR33337">
    <property type="entry name" value="GFA DOMAIN-CONTAINING PROTEIN"/>
    <property type="match status" value="1"/>
</dbReference>
<evidence type="ECO:0000256" key="3">
    <source>
        <dbReference type="ARBA" id="ARBA00022833"/>
    </source>
</evidence>
<dbReference type="Pfam" id="PF04828">
    <property type="entry name" value="GFA"/>
    <property type="match status" value="1"/>
</dbReference>